<evidence type="ECO:0000313" key="6">
    <source>
        <dbReference type="EMBL" id="APF19289.1"/>
    </source>
</evidence>
<evidence type="ECO:0000313" key="7">
    <source>
        <dbReference type="EMBL" id="EHO43195.1"/>
    </source>
</evidence>
<dbReference type="SFLD" id="SFLDS00003">
    <property type="entry name" value="Haloacid_Dehalogenase"/>
    <property type="match status" value="1"/>
</dbReference>
<dbReference type="PANTHER" id="PTHR46193:SF18">
    <property type="entry name" value="HEXITOL PHOSPHATASE B"/>
    <property type="match status" value="1"/>
</dbReference>
<keyword evidence="7" id="KW-0378">Hydrolase</keyword>
<dbReference type="KEGG" id="caby:Cabys_2540"/>
<dbReference type="SFLD" id="SFLDG01129">
    <property type="entry name" value="C1.5:_HAD__Beta-PGM__Phosphata"/>
    <property type="match status" value="1"/>
</dbReference>
<dbReference type="InterPro" id="IPR006439">
    <property type="entry name" value="HAD-SF_hydro_IA"/>
</dbReference>
<evidence type="ECO:0000313" key="9">
    <source>
        <dbReference type="Proteomes" id="UP000183868"/>
    </source>
</evidence>
<evidence type="ECO:0000256" key="4">
    <source>
        <dbReference type="ARBA" id="ARBA00022842"/>
    </source>
</evidence>
<dbReference type="EMBL" id="CM001402">
    <property type="protein sequence ID" value="EHO43195.1"/>
    <property type="molecule type" value="Genomic_DNA"/>
</dbReference>
<keyword evidence="4" id="KW-0460">Magnesium</keyword>
<dbReference type="PaxDb" id="880073-Calab_3597"/>
<dbReference type="Gene3D" id="1.10.150.240">
    <property type="entry name" value="Putative phosphatase, domain 2"/>
    <property type="match status" value="1"/>
</dbReference>
<dbReference type="InterPro" id="IPR023214">
    <property type="entry name" value="HAD_sf"/>
</dbReference>
<keyword evidence="8" id="KW-1185">Reference proteome</keyword>
<dbReference type="GO" id="GO:0046872">
    <property type="term" value="F:metal ion binding"/>
    <property type="evidence" value="ECO:0007669"/>
    <property type="project" value="UniProtKB-KW"/>
</dbReference>
<proteinExistence type="inferred from homology"/>
<dbReference type="InterPro" id="IPR023198">
    <property type="entry name" value="PGP-like_dom2"/>
</dbReference>
<dbReference type="NCBIfam" id="TIGR01509">
    <property type="entry name" value="HAD-SF-IA-v3"/>
    <property type="match status" value="1"/>
</dbReference>
<keyword evidence="3" id="KW-0479">Metal-binding</keyword>
<gene>
    <name evidence="6" type="ORF">Cabys_2540</name>
    <name evidence="7" type="ORF">Calab_3597</name>
</gene>
<dbReference type="HOGENOM" id="CLU_045011_13_0_0"/>
<evidence type="ECO:0000256" key="3">
    <source>
        <dbReference type="ARBA" id="ARBA00022723"/>
    </source>
</evidence>
<dbReference type="Proteomes" id="UP000004671">
    <property type="component" value="Chromosome"/>
</dbReference>
<protein>
    <submittedName>
        <fullName evidence="7">HAD-superfamily hydrolase, subfamily IA, variant 3</fullName>
    </submittedName>
    <submittedName>
        <fullName evidence="6">Haloacid dehalogenase superfamily, subfamily IA, variant 3 with third motif having DD or ED</fullName>
    </submittedName>
</protein>
<dbReference type="InterPro" id="IPR051600">
    <property type="entry name" value="Beta-PGM-like"/>
</dbReference>
<dbReference type="Pfam" id="PF13419">
    <property type="entry name" value="HAD_2"/>
    <property type="match status" value="1"/>
</dbReference>
<comment type="similarity">
    <text evidence="2">Belongs to the HAD-like hydrolase superfamily. CbbY/CbbZ/Gph/YieH family.</text>
</comment>
<evidence type="ECO:0000256" key="5">
    <source>
        <dbReference type="ARBA" id="ARBA00023277"/>
    </source>
</evidence>
<name>H1XYC8_CALAY</name>
<reference evidence="7 8" key="1">
    <citation type="submission" date="2011-09" db="EMBL/GenBank/DDBJ databases">
        <title>The permanent draft genome of Caldithrix abyssi DSM 13497.</title>
        <authorList>
            <consortium name="US DOE Joint Genome Institute (JGI-PGF)"/>
            <person name="Lucas S."/>
            <person name="Han J."/>
            <person name="Lapidus A."/>
            <person name="Bruce D."/>
            <person name="Goodwin L."/>
            <person name="Pitluck S."/>
            <person name="Peters L."/>
            <person name="Kyrpides N."/>
            <person name="Mavromatis K."/>
            <person name="Ivanova N."/>
            <person name="Mikhailova N."/>
            <person name="Chertkov O."/>
            <person name="Detter J.C."/>
            <person name="Tapia R."/>
            <person name="Han C."/>
            <person name="Land M."/>
            <person name="Hauser L."/>
            <person name="Markowitz V."/>
            <person name="Cheng J.-F."/>
            <person name="Hugenholtz P."/>
            <person name="Woyke T."/>
            <person name="Wu D."/>
            <person name="Spring S."/>
            <person name="Brambilla E."/>
            <person name="Klenk H.-P."/>
            <person name="Eisen J.A."/>
        </authorList>
    </citation>
    <scope>NUCLEOTIDE SEQUENCE [LARGE SCALE GENOMIC DNA]</scope>
    <source>
        <strain evidence="7 8">DSM 13497</strain>
    </source>
</reference>
<organism evidence="7 8">
    <name type="scientific">Caldithrix abyssi DSM 13497</name>
    <dbReference type="NCBI Taxonomy" id="880073"/>
    <lineage>
        <taxon>Bacteria</taxon>
        <taxon>Pseudomonadati</taxon>
        <taxon>Calditrichota</taxon>
        <taxon>Calditrichia</taxon>
        <taxon>Calditrichales</taxon>
        <taxon>Calditrichaceae</taxon>
        <taxon>Caldithrix</taxon>
    </lineage>
</organism>
<dbReference type="EMBL" id="CP018099">
    <property type="protein sequence ID" value="APF19289.1"/>
    <property type="molecule type" value="Genomic_DNA"/>
</dbReference>
<accession>H1XYC8</accession>
<dbReference type="PANTHER" id="PTHR46193">
    <property type="entry name" value="6-PHOSPHOGLUCONATE PHOSPHATASE"/>
    <property type="match status" value="1"/>
</dbReference>
<dbReference type="eggNOG" id="COG0637">
    <property type="taxonomic scope" value="Bacteria"/>
</dbReference>
<evidence type="ECO:0000313" key="8">
    <source>
        <dbReference type="Proteomes" id="UP000004671"/>
    </source>
</evidence>
<evidence type="ECO:0000256" key="2">
    <source>
        <dbReference type="ARBA" id="ARBA00006171"/>
    </source>
</evidence>
<comment type="cofactor">
    <cofactor evidence="1">
        <name>Mg(2+)</name>
        <dbReference type="ChEBI" id="CHEBI:18420"/>
    </cofactor>
</comment>
<keyword evidence="5" id="KW-0119">Carbohydrate metabolism</keyword>
<dbReference type="InParanoid" id="H1XYC8"/>
<dbReference type="InterPro" id="IPR036412">
    <property type="entry name" value="HAD-like_sf"/>
</dbReference>
<reference evidence="6 9" key="2">
    <citation type="submission" date="2016-11" db="EMBL/GenBank/DDBJ databases">
        <title>Genomic analysis of Caldithrix abyssi and proposal of a novel bacterial phylum Caldithrichaeota.</title>
        <authorList>
            <person name="Kublanov I."/>
            <person name="Sigalova O."/>
            <person name="Gavrilov S."/>
            <person name="Lebedinsky A."/>
            <person name="Ivanova N."/>
            <person name="Daum C."/>
            <person name="Reddy T."/>
            <person name="Klenk H.P."/>
            <person name="Goker M."/>
            <person name="Reva O."/>
            <person name="Miroshnichenko M."/>
            <person name="Kyprides N."/>
            <person name="Woyke T."/>
            <person name="Gelfand M."/>
        </authorList>
    </citation>
    <scope>NUCLEOTIDE SEQUENCE [LARGE SCALE GENOMIC DNA]</scope>
    <source>
        <strain evidence="6 9">LF13</strain>
    </source>
</reference>
<evidence type="ECO:0000256" key="1">
    <source>
        <dbReference type="ARBA" id="ARBA00001946"/>
    </source>
</evidence>
<dbReference type="Gene3D" id="3.40.50.1000">
    <property type="entry name" value="HAD superfamily/HAD-like"/>
    <property type="match status" value="1"/>
</dbReference>
<dbReference type="FunCoup" id="H1XYC8">
    <property type="interactions" value="46"/>
</dbReference>
<dbReference type="RefSeq" id="WP_006930728.1">
    <property type="nucleotide sequence ID" value="NZ_CM001402.1"/>
</dbReference>
<dbReference type="CDD" id="cd07505">
    <property type="entry name" value="HAD_BPGM-like"/>
    <property type="match status" value="1"/>
</dbReference>
<dbReference type="Proteomes" id="UP000183868">
    <property type="component" value="Chromosome"/>
</dbReference>
<dbReference type="GO" id="GO:0016787">
    <property type="term" value="F:hydrolase activity"/>
    <property type="evidence" value="ECO:0007669"/>
    <property type="project" value="UniProtKB-KW"/>
</dbReference>
<dbReference type="SUPFAM" id="SSF56784">
    <property type="entry name" value="HAD-like"/>
    <property type="match status" value="1"/>
</dbReference>
<dbReference type="AlphaFoldDB" id="H1XYC8"/>
<dbReference type="InterPro" id="IPR041492">
    <property type="entry name" value="HAD_2"/>
</dbReference>
<dbReference type="STRING" id="880073.Cabys_2540"/>
<sequence>MISNTELLKRLQKTKALILDMDGVLVDTEPLHMEAFARFLDALKLPYDNDFLYGFIGFSVPDNIRKIYNERLHITDETVIQQGIKQRDAIYLKLLESTPLHPLPGIEGLVDYCQKKQFKLGVASSSDREQIEVIFKNLKETTQGRFDPQNIFSVTLSGEDVKNRKPDPEIYRKACQLLQEQSENCLTIEDSPAGVSSALAAGLTCIALKSHFVPPEKLTHAHALIEKIDQATEWLRQAQSQ</sequence>